<feature type="region of interest" description="Disordered" evidence="1">
    <location>
        <begin position="1"/>
        <end position="24"/>
    </location>
</feature>
<proteinExistence type="predicted"/>
<comment type="caution">
    <text evidence="2">The sequence shown here is derived from an EMBL/GenBank/DDBJ whole genome shotgun (WGS) entry which is preliminary data.</text>
</comment>
<name>A0A3M4PZV0_9PSED</name>
<accession>A0A3M4PZV0</accession>
<feature type="region of interest" description="Disordered" evidence="1">
    <location>
        <begin position="39"/>
        <end position="71"/>
    </location>
</feature>
<evidence type="ECO:0000313" key="2">
    <source>
        <dbReference type="EMBL" id="RMQ83702.1"/>
    </source>
</evidence>
<sequence>MKQCTPPGSPLHPHLPRADAEVGHQPAHFGTWHRLADAQADTGGAASQSISRNRYHSIPNASSGERRALPPGKVMCGTWLKISRPWLAPA</sequence>
<dbReference type="EMBL" id="RBRL01000379">
    <property type="protein sequence ID" value="RMQ83702.1"/>
    <property type="molecule type" value="Genomic_DNA"/>
</dbReference>
<protein>
    <submittedName>
        <fullName evidence="2">Uncharacterized protein</fullName>
    </submittedName>
</protein>
<evidence type="ECO:0000256" key="1">
    <source>
        <dbReference type="SAM" id="MobiDB-lite"/>
    </source>
</evidence>
<dbReference type="AlphaFoldDB" id="A0A3M4PZV0"/>
<organism evidence="2 3">
    <name type="scientific">Pseudomonas salomonii</name>
    <dbReference type="NCBI Taxonomy" id="191391"/>
    <lineage>
        <taxon>Bacteria</taxon>
        <taxon>Pseudomonadati</taxon>
        <taxon>Pseudomonadota</taxon>
        <taxon>Gammaproteobacteria</taxon>
        <taxon>Pseudomonadales</taxon>
        <taxon>Pseudomonadaceae</taxon>
        <taxon>Pseudomonas</taxon>
    </lineage>
</organism>
<reference evidence="2 3" key="1">
    <citation type="submission" date="2018-08" db="EMBL/GenBank/DDBJ databases">
        <title>Recombination of ecologically and evolutionarily significant loci maintains genetic cohesion in the Pseudomonas syringae species complex.</title>
        <authorList>
            <person name="Dillon M."/>
            <person name="Thakur S."/>
            <person name="Almeida R.N.D."/>
            <person name="Weir B.S."/>
            <person name="Guttman D.S."/>
        </authorList>
    </citation>
    <scope>NUCLEOTIDE SEQUENCE [LARGE SCALE GENOMIC DNA]</scope>
    <source>
        <strain evidence="2 3">ICMP 11288</strain>
    </source>
</reference>
<evidence type="ECO:0000313" key="3">
    <source>
        <dbReference type="Proteomes" id="UP000277179"/>
    </source>
</evidence>
<dbReference type="Proteomes" id="UP000277179">
    <property type="component" value="Unassembled WGS sequence"/>
</dbReference>
<gene>
    <name evidence="2" type="ORF">ALP97_200323</name>
</gene>